<comment type="caution">
    <text evidence="2">The sequence shown here is derived from an EMBL/GenBank/DDBJ whole genome shotgun (WGS) entry which is preliminary data.</text>
</comment>
<dbReference type="Proteomes" id="UP001500689">
    <property type="component" value="Unassembled WGS sequence"/>
</dbReference>
<dbReference type="SUPFAM" id="SSF51735">
    <property type="entry name" value="NAD(P)-binding Rossmann-fold domains"/>
    <property type="match status" value="1"/>
</dbReference>
<protein>
    <submittedName>
        <fullName evidence="2">SDR family oxidoreductase</fullName>
    </submittedName>
</protein>
<dbReference type="EMBL" id="BAAAZN010000018">
    <property type="protein sequence ID" value="GAA3573675.1"/>
    <property type="molecule type" value="Genomic_DNA"/>
</dbReference>
<dbReference type="InterPro" id="IPR050259">
    <property type="entry name" value="SDR"/>
</dbReference>
<sequence>MVTIDMDLGIAGRRALVSGATQGIGRGVVDALAGEGVDLFLIARGSELLARTAEEIEARYDVRCRWHSADFGVPGQPAAAAEAAIAGFGGIDIVVNNAGRSMPASLESTTEEWHASSQLNFLSHVEVTRTVLPGMRERGWGRIINVTGAAYRAPQQFNMGTIAKYGLVNVAKMTAREVARTGVTVNTVTVGLIESHQINESQFPDERQRRAIADEFIPAGRFGTPAEVAAAALFLASEQAGYVTGSTVTVDGGADPTLL</sequence>
<keyword evidence="3" id="KW-1185">Reference proteome</keyword>
<gene>
    <name evidence="2" type="ORF">GCM10022222_67580</name>
</gene>
<comment type="similarity">
    <text evidence="1">Belongs to the short-chain dehydrogenases/reductases (SDR) family.</text>
</comment>
<dbReference type="InterPro" id="IPR002347">
    <property type="entry name" value="SDR_fam"/>
</dbReference>
<evidence type="ECO:0000313" key="3">
    <source>
        <dbReference type="Proteomes" id="UP001500689"/>
    </source>
</evidence>
<proteinExistence type="inferred from homology"/>
<evidence type="ECO:0000313" key="2">
    <source>
        <dbReference type="EMBL" id="GAA3573675.1"/>
    </source>
</evidence>
<organism evidence="2 3">
    <name type="scientific">Amycolatopsis ultiminotia</name>
    <dbReference type="NCBI Taxonomy" id="543629"/>
    <lineage>
        <taxon>Bacteria</taxon>
        <taxon>Bacillati</taxon>
        <taxon>Actinomycetota</taxon>
        <taxon>Actinomycetes</taxon>
        <taxon>Pseudonocardiales</taxon>
        <taxon>Pseudonocardiaceae</taxon>
        <taxon>Amycolatopsis</taxon>
    </lineage>
</organism>
<dbReference type="PRINTS" id="PR00081">
    <property type="entry name" value="GDHRDH"/>
</dbReference>
<dbReference type="Gene3D" id="3.40.50.720">
    <property type="entry name" value="NAD(P)-binding Rossmann-like Domain"/>
    <property type="match status" value="1"/>
</dbReference>
<name>A0ABP6XY03_9PSEU</name>
<dbReference type="PANTHER" id="PTHR42879">
    <property type="entry name" value="3-OXOACYL-(ACYL-CARRIER-PROTEIN) REDUCTASE"/>
    <property type="match status" value="1"/>
</dbReference>
<reference evidence="3" key="1">
    <citation type="journal article" date="2019" name="Int. J. Syst. Evol. Microbiol.">
        <title>The Global Catalogue of Microorganisms (GCM) 10K type strain sequencing project: providing services to taxonomists for standard genome sequencing and annotation.</title>
        <authorList>
            <consortium name="The Broad Institute Genomics Platform"/>
            <consortium name="The Broad Institute Genome Sequencing Center for Infectious Disease"/>
            <person name="Wu L."/>
            <person name="Ma J."/>
        </authorList>
    </citation>
    <scope>NUCLEOTIDE SEQUENCE [LARGE SCALE GENOMIC DNA]</scope>
    <source>
        <strain evidence="3">JCM 16898</strain>
    </source>
</reference>
<dbReference type="PANTHER" id="PTHR42879:SF6">
    <property type="entry name" value="NADPH-DEPENDENT REDUCTASE BACG"/>
    <property type="match status" value="1"/>
</dbReference>
<dbReference type="PRINTS" id="PR00080">
    <property type="entry name" value="SDRFAMILY"/>
</dbReference>
<accession>A0ABP6XY03</accession>
<dbReference type="InterPro" id="IPR036291">
    <property type="entry name" value="NAD(P)-bd_dom_sf"/>
</dbReference>
<dbReference type="Pfam" id="PF13561">
    <property type="entry name" value="adh_short_C2"/>
    <property type="match status" value="1"/>
</dbReference>
<evidence type="ECO:0000256" key="1">
    <source>
        <dbReference type="ARBA" id="ARBA00006484"/>
    </source>
</evidence>